<protein>
    <submittedName>
        <fullName evidence="3">C6 zinc finger protein</fullName>
    </submittedName>
</protein>
<sequence length="362" mass="40688">MENPFRQHILPLARQHGGVLHALLGLSACHVCTSQRITGRPMMALALQHRVAALHDLGCMLLRESSRGLDECEEEAVLAIVLLLVLHDVCEHGVSSHGAHLDGVAFLCERKVKNVDMSHPSKASILFFIAALSWLDVLRGFSGAEKLAYPHEVRACVYDNWSFGLYMTFGCPPNIFRCIGAVIEAAKAELEGTLFSEEFVVVLRDAETYLRNWDPQSAVFPSNEPEWAYLATAFRHACLLRIMRWPDTCSVSCDDSRIRESVEAILDACANIPKTSPCYKRMLFSLFMAGVDTCSEQQKHYIDLSIEEIKTCTGFPHCGMTELMNKVWAERKMNSKGRNNVPWMDFTCVDKNEGSQDAYLFF</sequence>
<comment type="subcellular location">
    <subcellularLocation>
        <location evidence="1">Nucleus</location>
    </subcellularLocation>
</comment>
<dbReference type="AlphaFoldDB" id="A0A9P8CSB4"/>
<keyword evidence="4" id="KW-1185">Reference proteome</keyword>
<evidence type="ECO:0000313" key="3">
    <source>
        <dbReference type="EMBL" id="KAG9255586.1"/>
    </source>
</evidence>
<dbReference type="InterPro" id="IPR021858">
    <property type="entry name" value="Fun_TF"/>
</dbReference>
<dbReference type="GO" id="GO:0000976">
    <property type="term" value="F:transcription cis-regulatory region binding"/>
    <property type="evidence" value="ECO:0007669"/>
    <property type="project" value="TreeGrafter"/>
</dbReference>
<dbReference type="PANTHER" id="PTHR37534">
    <property type="entry name" value="TRANSCRIPTIONAL ACTIVATOR PROTEIN UGA3"/>
    <property type="match status" value="1"/>
</dbReference>
<dbReference type="GO" id="GO:0045944">
    <property type="term" value="P:positive regulation of transcription by RNA polymerase II"/>
    <property type="evidence" value="ECO:0007669"/>
    <property type="project" value="TreeGrafter"/>
</dbReference>
<evidence type="ECO:0000256" key="2">
    <source>
        <dbReference type="ARBA" id="ARBA00023242"/>
    </source>
</evidence>
<proteinExistence type="predicted"/>
<organism evidence="3 4">
    <name type="scientific">Emericellopsis atlantica</name>
    <dbReference type="NCBI Taxonomy" id="2614577"/>
    <lineage>
        <taxon>Eukaryota</taxon>
        <taxon>Fungi</taxon>
        <taxon>Dikarya</taxon>
        <taxon>Ascomycota</taxon>
        <taxon>Pezizomycotina</taxon>
        <taxon>Sordariomycetes</taxon>
        <taxon>Hypocreomycetidae</taxon>
        <taxon>Hypocreales</taxon>
        <taxon>Bionectriaceae</taxon>
        <taxon>Emericellopsis</taxon>
    </lineage>
</organism>
<name>A0A9P8CSB4_9HYPO</name>
<dbReference type="GO" id="GO:0005634">
    <property type="term" value="C:nucleus"/>
    <property type="evidence" value="ECO:0007669"/>
    <property type="project" value="UniProtKB-SubCell"/>
</dbReference>
<dbReference type="Proteomes" id="UP000887229">
    <property type="component" value="Unassembled WGS sequence"/>
</dbReference>
<dbReference type="PROSITE" id="PS51257">
    <property type="entry name" value="PROKAR_LIPOPROTEIN"/>
    <property type="match status" value="1"/>
</dbReference>
<comment type="caution">
    <text evidence="3">The sequence shown here is derived from an EMBL/GenBank/DDBJ whole genome shotgun (WGS) entry which is preliminary data.</text>
</comment>
<accession>A0A9P8CSB4</accession>
<dbReference type="PANTHER" id="PTHR37534:SF49">
    <property type="entry name" value="LYSINE BIOSYNTHESIS REGULATORY PROTEIN LYS14"/>
    <property type="match status" value="1"/>
</dbReference>
<dbReference type="RefSeq" id="XP_046119510.1">
    <property type="nucleotide sequence ID" value="XM_046260590.1"/>
</dbReference>
<gene>
    <name evidence="3" type="ORF">F5Z01DRAFT_549018</name>
</gene>
<dbReference type="GeneID" id="70291493"/>
<dbReference type="Pfam" id="PF11951">
    <property type="entry name" value="Fungal_trans_2"/>
    <property type="match status" value="1"/>
</dbReference>
<evidence type="ECO:0000256" key="1">
    <source>
        <dbReference type="ARBA" id="ARBA00004123"/>
    </source>
</evidence>
<keyword evidence="2" id="KW-0539">Nucleus</keyword>
<dbReference type="OrthoDB" id="25818at2759"/>
<dbReference type="EMBL" id="MU251250">
    <property type="protein sequence ID" value="KAG9255586.1"/>
    <property type="molecule type" value="Genomic_DNA"/>
</dbReference>
<evidence type="ECO:0000313" key="4">
    <source>
        <dbReference type="Proteomes" id="UP000887229"/>
    </source>
</evidence>
<dbReference type="GO" id="GO:0003700">
    <property type="term" value="F:DNA-binding transcription factor activity"/>
    <property type="evidence" value="ECO:0007669"/>
    <property type="project" value="TreeGrafter"/>
</dbReference>
<reference evidence="3" key="1">
    <citation type="journal article" date="2021" name="IMA Fungus">
        <title>Genomic characterization of three marine fungi, including Emericellopsis atlantica sp. nov. with signatures of a generalist lifestyle and marine biomass degradation.</title>
        <authorList>
            <person name="Hagestad O.C."/>
            <person name="Hou L."/>
            <person name="Andersen J.H."/>
            <person name="Hansen E.H."/>
            <person name="Altermark B."/>
            <person name="Li C."/>
            <person name="Kuhnert E."/>
            <person name="Cox R.J."/>
            <person name="Crous P.W."/>
            <person name="Spatafora J.W."/>
            <person name="Lail K."/>
            <person name="Amirebrahimi M."/>
            <person name="Lipzen A."/>
            <person name="Pangilinan J."/>
            <person name="Andreopoulos W."/>
            <person name="Hayes R.D."/>
            <person name="Ng V."/>
            <person name="Grigoriev I.V."/>
            <person name="Jackson S.A."/>
            <person name="Sutton T.D.S."/>
            <person name="Dobson A.D.W."/>
            <person name="Rama T."/>
        </authorList>
    </citation>
    <scope>NUCLEOTIDE SEQUENCE</scope>
    <source>
        <strain evidence="3">TS7</strain>
    </source>
</reference>